<feature type="region of interest" description="Disordered" evidence="1">
    <location>
        <begin position="1"/>
        <end position="33"/>
    </location>
</feature>
<dbReference type="RefSeq" id="WP_344280754.1">
    <property type="nucleotide sequence ID" value="NZ_BAAAHV010000017.1"/>
</dbReference>
<gene>
    <name evidence="2" type="ORF">ACFSUT_40225</name>
</gene>
<sequence>MTPTHGGDVPGDESQEHRRTDPPTVPIPLPQRRRAPRLRTLRLALRHPRPARPSTVWPCAQEDLREGTGLLADWLLTAVIRIVTGYTSPGERVLLLDPAPYLAPPRSWSATALRSQSRPGPYAGLLEAGWTVVRLGRGIQTQTAVARPDPVGEPTVGVPVQSESGPGLPADGPSAEHAVGPSTDRDREPDSTPTGHGPDRYDLIITAADPRTLDWFHPTDWADLLTPTGTLAVVTHGDRSGGRLADPAGALVRAAHHAGLRFLDRIALLRVPVRDGALAATAPAAHDRSQTTSGRSTTYVRHLQVHEDLFVFTRQSVPTRTADGEETSDD</sequence>
<dbReference type="Proteomes" id="UP001597542">
    <property type="component" value="Unassembled WGS sequence"/>
</dbReference>
<keyword evidence="3" id="KW-1185">Reference proteome</keyword>
<protein>
    <recommendedName>
        <fullName evidence="4">Class I SAM-dependent methyltransferase</fullName>
    </recommendedName>
</protein>
<evidence type="ECO:0000256" key="1">
    <source>
        <dbReference type="SAM" id="MobiDB-lite"/>
    </source>
</evidence>
<feature type="region of interest" description="Disordered" evidence="1">
    <location>
        <begin position="143"/>
        <end position="201"/>
    </location>
</feature>
<evidence type="ECO:0000313" key="3">
    <source>
        <dbReference type="Proteomes" id="UP001597542"/>
    </source>
</evidence>
<accession>A0ABW5ICN5</accession>
<name>A0ABW5ICN5_9PSEU</name>
<evidence type="ECO:0008006" key="4">
    <source>
        <dbReference type="Google" id="ProtNLM"/>
    </source>
</evidence>
<comment type="caution">
    <text evidence="2">The sequence shown here is derived from an EMBL/GenBank/DDBJ whole genome shotgun (WGS) entry which is preliminary data.</text>
</comment>
<reference evidence="3" key="1">
    <citation type="journal article" date="2019" name="Int. J. Syst. Evol. Microbiol.">
        <title>The Global Catalogue of Microorganisms (GCM) 10K type strain sequencing project: providing services to taxonomists for standard genome sequencing and annotation.</title>
        <authorList>
            <consortium name="The Broad Institute Genomics Platform"/>
            <consortium name="The Broad Institute Genome Sequencing Center for Infectious Disease"/>
            <person name="Wu L."/>
            <person name="Ma J."/>
        </authorList>
    </citation>
    <scope>NUCLEOTIDE SEQUENCE [LARGE SCALE GENOMIC DNA]</scope>
    <source>
        <strain evidence="3">CGMCC 4.7638</strain>
    </source>
</reference>
<dbReference type="EMBL" id="JBHUKQ010000023">
    <property type="protein sequence ID" value="MFD2486557.1"/>
    <property type="molecule type" value="Genomic_DNA"/>
</dbReference>
<evidence type="ECO:0000313" key="2">
    <source>
        <dbReference type="EMBL" id="MFD2486557.1"/>
    </source>
</evidence>
<organism evidence="2 3">
    <name type="scientific">Amycolatopsis albidoflavus</name>
    <dbReference type="NCBI Taxonomy" id="102226"/>
    <lineage>
        <taxon>Bacteria</taxon>
        <taxon>Bacillati</taxon>
        <taxon>Actinomycetota</taxon>
        <taxon>Actinomycetes</taxon>
        <taxon>Pseudonocardiales</taxon>
        <taxon>Pseudonocardiaceae</taxon>
        <taxon>Amycolatopsis</taxon>
    </lineage>
</organism>
<proteinExistence type="predicted"/>